<dbReference type="InterPro" id="IPR019562">
    <property type="entry name" value="Micronemal-adhesive-rpt_sia-bd"/>
</dbReference>
<dbReference type="GeneID" id="25476728"/>
<dbReference type="RefSeq" id="XP_013437720.1">
    <property type="nucleotide sequence ID" value="XM_013582266.1"/>
</dbReference>
<evidence type="ECO:0000313" key="1">
    <source>
        <dbReference type="EMBL" id="CDJ69253.1"/>
    </source>
</evidence>
<organism evidence="1 2">
    <name type="scientific">Eimeria necatrix</name>
    <dbReference type="NCBI Taxonomy" id="51315"/>
    <lineage>
        <taxon>Eukaryota</taxon>
        <taxon>Sar</taxon>
        <taxon>Alveolata</taxon>
        <taxon>Apicomplexa</taxon>
        <taxon>Conoidasida</taxon>
        <taxon>Coccidia</taxon>
        <taxon>Eucoccidiorida</taxon>
        <taxon>Eimeriorina</taxon>
        <taxon>Eimeriidae</taxon>
        <taxon>Eimeria</taxon>
    </lineage>
</organism>
<gene>
    <name evidence="1" type="ORF">ENH_00065920</name>
</gene>
<evidence type="ECO:0000313" key="2">
    <source>
        <dbReference type="Proteomes" id="UP000030754"/>
    </source>
</evidence>
<keyword evidence="2" id="KW-1185">Reference proteome</keyword>
<proteinExistence type="predicted"/>
<dbReference type="VEuPathDB" id="ToxoDB:ENH_00065920"/>
<accession>U6N1S2</accession>
<dbReference type="EMBL" id="HG725687">
    <property type="protein sequence ID" value="CDJ69253.1"/>
    <property type="molecule type" value="Genomic_DNA"/>
</dbReference>
<dbReference type="AlphaFoldDB" id="U6N1S2"/>
<dbReference type="OrthoDB" id="10357464at2759"/>
<dbReference type="Proteomes" id="UP000030754">
    <property type="component" value="Unassembled WGS sequence"/>
</dbReference>
<evidence type="ECO:0008006" key="3">
    <source>
        <dbReference type="Google" id="ProtNLM"/>
    </source>
</evidence>
<protein>
    <recommendedName>
        <fullName evidence="3">Microneme protein</fullName>
    </recommendedName>
</protein>
<reference evidence="1" key="1">
    <citation type="submission" date="2013-10" db="EMBL/GenBank/DDBJ databases">
        <title>Genomic analysis of the causative agents of coccidiosis in chickens.</title>
        <authorList>
            <person name="Reid A.J."/>
            <person name="Blake D."/>
            <person name="Billington K."/>
            <person name="Browne H."/>
            <person name="Dunn M."/>
            <person name="Hung S."/>
            <person name="Kawahara F."/>
            <person name="Miranda-Saavedra D."/>
            <person name="Mourier T."/>
            <person name="Nagra H."/>
            <person name="Otto T.D."/>
            <person name="Rawlings N."/>
            <person name="Sanchez A."/>
            <person name="Sanders M."/>
            <person name="Subramaniam C."/>
            <person name="Tay Y."/>
            <person name="Dear P."/>
            <person name="Doerig C."/>
            <person name="Gruber A."/>
            <person name="Parkinson J."/>
            <person name="Shirley M."/>
            <person name="Wan K.L."/>
            <person name="Berriman M."/>
            <person name="Tomley F."/>
            <person name="Pain A."/>
        </authorList>
    </citation>
    <scope>NUCLEOTIDE SEQUENCE [LARGE SCALE GENOMIC DNA]</scope>
    <source>
        <strain evidence="1">Houghton</strain>
    </source>
</reference>
<name>U6N1S2_9EIME</name>
<dbReference type="Pfam" id="PF10564">
    <property type="entry name" value="MAR_sialic_bdg"/>
    <property type="match status" value="3"/>
</dbReference>
<sequence length="363" mass="38902">MLRSSLQKILDGKCLEEFAEKCQKDPQGDFCRPAVARQVEVAPGAPGVLGGALEGEPRGASGGPQWRCYAAASLNFAAVSTECTDDCGEPMNCLGASNSQSKFFLEVPDLQVLLENYQPATCIMAVVLAVTLQEQLNTKCHALSNRLCQEGNTILCQNPAVYARRFPSSSGRLGVWRCYAGATMDLNAHSLACVTNCGDPMNCPGMLTHVSPIYFSSDSDMVAIIDHDKVRFCGNSRSRLSTTAAASGLQTLLDAECLKLHAKSCMEGQQQFCQPAVSRFKNDGASGKSFSCYKTNDLNYATTDNSCVDNCGNPVACAGAVGYASVYGEEQTKLRQVVETMADAMCSISVGLLVAKIRRSRFP</sequence>
<reference evidence="1" key="2">
    <citation type="submission" date="2013-10" db="EMBL/GenBank/DDBJ databases">
        <authorList>
            <person name="Aslett M."/>
        </authorList>
    </citation>
    <scope>NUCLEOTIDE SEQUENCE [LARGE SCALE GENOMIC DNA]</scope>
    <source>
        <strain evidence="1">Houghton</strain>
    </source>
</reference>
<dbReference type="Gene3D" id="3.90.640.70">
    <property type="match status" value="3"/>
</dbReference>